<dbReference type="SMART" id="SM00487">
    <property type="entry name" value="DEXDc"/>
    <property type="match status" value="1"/>
</dbReference>
<feature type="domain" description="Helicase ATP-binding" evidence="12">
    <location>
        <begin position="32"/>
        <end position="208"/>
    </location>
</feature>
<dbReference type="PROSITE" id="PS51192">
    <property type="entry name" value="HELICASE_ATP_BIND_1"/>
    <property type="match status" value="1"/>
</dbReference>
<keyword evidence="2" id="KW-0690">Ribosome biogenesis</keyword>
<dbReference type="GO" id="GO:0006364">
    <property type="term" value="P:rRNA processing"/>
    <property type="evidence" value="ECO:0007669"/>
    <property type="project" value="UniProtKB-KW"/>
</dbReference>
<keyword evidence="9" id="KW-0539">Nucleus</keyword>
<dbReference type="GO" id="GO:0005524">
    <property type="term" value="F:ATP binding"/>
    <property type="evidence" value="ECO:0007669"/>
    <property type="project" value="UniProtKB-KW"/>
</dbReference>
<dbReference type="Pfam" id="PF00270">
    <property type="entry name" value="DEAD"/>
    <property type="match status" value="1"/>
</dbReference>
<keyword evidence="6 11" id="KW-0347">Helicase</keyword>
<dbReference type="GO" id="GO:0005829">
    <property type="term" value="C:cytosol"/>
    <property type="evidence" value="ECO:0007669"/>
    <property type="project" value="TreeGrafter"/>
</dbReference>
<reference evidence="15" key="1">
    <citation type="submission" date="2014-03" db="EMBL/GenBank/DDBJ databases">
        <authorList>
            <person name="Casaregola S."/>
        </authorList>
    </citation>
    <scope>NUCLEOTIDE SEQUENCE [LARGE SCALE GENOMIC DNA]</scope>
    <source>
        <strain evidence="15">CLIB 918</strain>
    </source>
</reference>
<evidence type="ECO:0000259" key="12">
    <source>
        <dbReference type="PROSITE" id="PS51192"/>
    </source>
</evidence>
<evidence type="ECO:0000259" key="13">
    <source>
        <dbReference type="PROSITE" id="PS51194"/>
    </source>
</evidence>
<keyword evidence="7 11" id="KW-0067">ATP-binding</keyword>
<evidence type="ECO:0000256" key="11">
    <source>
        <dbReference type="RuleBase" id="RU000492"/>
    </source>
</evidence>
<dbReference type="PROSITE" id="PS00039">
    <property type="entry name" value="DEAD_ATP_HELICASE"/>
    <property type="match status" value="1"/>
</dbReference>
<proteinExistence type="inferred from homology"/>
<dbReference type="Proteomes" id="UP000242525">
    <property type="component" value="Unassembled WGS sequence"/>
</dbReference>
<comment type="similarity">
    <text evidence="11">Belongs to the DEAD box helicase family.</text>
</comment>
<dbReference type="STRING" id="1173061.A0A0J9XDI4"/>
<evidence type="ECO:0000256" key="5">
    <source>
        <dbReference type="ARBA" id="ARBA00022801"/>
    </source>
</evidence>
<feature type="domain" description="Helicase C-terminal" evidence="13">
    <location>
        <begin position="241"/>
        <end position="387"/>
    </location>
</feature>
<evidence type="ECO:0000256" key="9">
    <source>
        <dbReference type="ARBA" id="ARBA00023242"/>
    </source>
</evidence>
<protein>
    <submittedName>
        <fullName evidence="15">Similar to Saccharomyces cerevisiae YHR169W DBP8 ATPase</fullName>
    </submittedName>
</protein>
<dbReference type="CDD" id="cd17955">
    <property type="entry name" value="DEADc_DDX49"/>
    <property type="match status" value="1"/>
</dbReference>
<accession>A0A0J9XDI4</accession>
<dbReference type="SUPFAM" id="SSF52540">
    <property type="entry name" value="P-loop containing nucleoside triphosphate hydrolases"/>
    <property type="match status" value="1"/>
</dbReference>
<dbReference type="PROSITE" id="PS51194">
    <property type="entry name" value="HELICASE_CTER"/>
    <property type="match status" value="1"/>
</dbReference>
<dbReference type="PANTHER" id="PTHR47959:SF24">
    <property type="entry name" value="ATP-DEPENDENT RNA HELICASE"/>
    <property type="match status" value="1"/>
</dbReference>
<keyword evidence="16" id="KW-1185">Reference proteome</keyword>
<evidence type="ECO:0000256" key="7">
    <source>
        <dbReference type="ARBA" id="ARBA00022840"/>
    </source>
</evidence>
<evidence type="ECO:0000256" key="4">
    <source>
        <dbReference type="ARBA" id="ARBA00022741"/>
    </source>
</evidence>
<evidence type="ECO:0000256" key="10">
    <source>
        <dbReference type="PROSITE-ProRule" id="PRU00552"/>
    </source>
</evidence>
<evidence type="ECO:0000259" key="14">
    <source>
        <dbReference type="PROSITE" id="PS51195"/>
    </source>
</evidence>
<keyword evidence="4 11" id="KW-0547">Nucleotide-binding</keyword>
<dbReference type="InterPro" id="IPR011545">
    <property type="entry name" value="DEAD/DEAH_box_helicase_dom"/>
</dbReference>
<organism evidence="15 16">
    <name type="scientific">Geotrichum candidum</name>
    <name type="common">Oospora lactis</name>
    <name type="synonym">Dipodascus geotrichum</name>
    <dbReference type="NCBI Taxonomy" id="1173061"/>
    <lineage>
        <taxon>Eukaryota</taxon>
        <taxon>Fungi</taxon>
        <taxon>Dikarya</taxon>
        <taxon>Ascomycota</taxon>
        <taxon>Saccharomycotina</taxon>
        <taxon>Dipodascomycetes</taxon>
        <taxon>Dipodascales</taxon>
        <taxon>Dipodascaceae</taxon>
        <taxon>Geotrichum</taxon>
    </lineage>
</organism>
<dbReference type="InterPro" id="IPR027417">
    <property type="entry name" value="P-loop_NTPase"/>
</dbReference>
<dbReference type="AlphaFoldDB" id="A0A0J9XDI4"/>
<dbReference type="InterPro" id="IPR014001">
    <property type="entry name" value="Helicase_ATP-bd"/>
</dbReference>
<evidence type="ECO:0000256" key="8">
    <source>
        <dbReference type="ARBA" id="ARBA00022884"/>
    </source>
</evidence>
<dbReference type="PANTHER" id="PTHR47959">
    <property type="entry name" value="ATP-DEPENDENT RNA HELICASE RHLE-RELATED"/>
    <property type="match status" value="1"/>
</dbReference>
<dbReference type="SMART" id="SM00490">
    <property type="entry name" value="HELICc"/>
    <property type="match status" value="1"/>
</dbReference>
<dbReference type="InterPro" id="IPR014014">
    <property type="entry name" value="RNA_helicase_DEAD_Q_motif"/>
</dbReference>
<dbReference type="EMBL" id="CCBN010000010">
    <property type="protein sequence ID" value="CDO55325.1"/>
    <property type="molecule type" value="Genomic_DNA"/>
</dbReference>
<comment type="subcellular location">
    <subcellularLocation>
        <location evidence="1">Nucleus</location>
    </subcellularLocation>
</comment>
<name>A0A0J9XDI4_GEOCN</name>
<dbReference type="Pfam" id="PF00271">
    <property type="entry name" value="Helicase_C"/>
    <property type="match status" value="1"/>
</dbReference>
<feature type="domain" description="DEAD-box RNA helicase Q" evidence="14">
    <location>
        <begin position="1"/>
        <end position="29"/>
    </location>
</feature>
<sequence length="444" mass="48912">MAFTRLGVSKWLEEALNNMSITTPSDIQAACIPAILEGRDCIGGARTGSGKTIAFAAPMLTKWSEDPYGVFGLILTPTRELALQIAEQFAALGSTMNLKTCVVVGGVDMIKQTLELQKKPHFVIATPGRLADHINSSGEEAVSGLRRVKHLVFDEADRLLSSTFAPDLEVIMDVLPKPEKRQTLLFTATVTDAVRSLKDAPPKPGKLPVFIHEVANPDDVAIPSTLTQTYLLVPSYVKEAYLYSILTIEENAKKSAIVFVNRTYTAELLRRMLQKMEVRVTSLHSEMPQSERMNALGRFRAEAARVLIATDVASRGLDIPVVQMVINFDIPADADDYVHRVGRTARAGRKGESISLVAERDVTRIESIEARVNQKMAKYEFVSDNKIIKEALTPVSVAKREAVMDMDSDHFGEKRKQQKAKAAAIVSASVKKAKKMKKKSMKSD</sequence>
<dbReference type="InterPro" id="IPR001650">
    <property type="entry name" value="Helicase_C-like"/>
</dbReference>
<evidence type="ECO:0000313" key="16">
    <source>
        <dbReference type="Proteomes" id="UP000242525"/>
    </source>
</evidence>
<dbReference type="GO" id="GO:0003724">
    <property type="term" value="F:RNA helicase activity"/>
    <property type="evidence" value="ECO:0007669"/>
    <property type="project" value="InterPro"/>
</dbReference>
<dbReference type="GO" id="GO:0003723">
    <property type="term" value="F:RNA binding"/>
    <property type="evidence" value="ECO:0007669"/>
    <property type="project" value="UniProtKB-KW"/>
</dbReference>
<keyword evidence="8" id="KW-0694">RNA-binding</keyword>
<dbReference type="InterPro" id="IPR050079">
    <property type="entry name" value="DEAD_box_RNA_helicase"/>
</dbReference>
<comment type="caution">
    <text evidence="15">The sequence shown here is derived from an EMBL/GenBank/DDBJ whole genome shotgun (WGS) entry which is preliminary data.</text>
</comment>
<evidence type="ECO:0000313" key="15">
    <source>
        <dbReference type="EMBL" id="CDO55325.1"/>
    </source>
</evidence>
<evidence type="ECO:0000256" key="1">
    <source>
        <dbReference type="ARBA" id="ARBA00004123"/>
    </source>
</evidence>
<dbReference type="PROSITE" id="PS51195">
    <property type="entry name" value="Q_MOTIF"/>
    <property type="match status" value="1"/>
</dbReference>
<evidence type="ECO:0000256" key="6">
    <source>
        <dbReference type="ARBA" id="ARBA00022806"/>
    </source>
</evidence>
<keyword evidence="5 11" id="KW-0378">Hydrolase</keyword>
<dbReference type="CDD" id="cd18787">
    <property type="entry name" value="SF2_C_DEAD"/>
    <property type="match status" value="1"/>
</dbReference>
<dbReference type="Gene3D" id="3.40.50.300">
    <property type="entry name" value="P-loop containing nucleotide triphosphate hydrolases"/>
    <property type="match status" value="2"/>
</dbReference>
<dbReference type="GO" id="GO:0016787">
    <property type="term" value="F:hydrolase activity"/>
    <property type="evidence" value="ECO:0007669"/>
    <property type="project" value="UniProtKB-KW"/>
</dbReference>
<dbReference type="InterPro" id="IPR000629">
    <property type="entry name" value="RNA-helicase_DEAD-box_CS"/>
</dbReference>
<keyword evidence="3" id="KW-0698">rRNA processing</keyword>
<feature type="short sequence motif" description="Q motif" evidence="10">
    <location>
        <begin position="1"/>
        <end position="29"/>
    </location>
</feature>
<dbReference type="OrthoDB" id="10261904at2759"/>
<evidence type="ECO:0000256" key="2">
    <source>
        <dbReference type="ARBA" id="ARBA00022517"/>
    </source>
</evidence>
<dbReference type="GO" id="GO:0005634">
    <property type="term" value="C:nucleus"/>
    <property type="evidence" value="ECO:0007669"/>
    <property type="project" value="UniProtKB-SubCell"/>
</dbReference>
<gene>
    <name evidence="15" type="ORF">BN980_GECA10s03409g</name>
</gene>
<evidence type="ECO:0000256" key="3">
    <source>
        <dbReference type="ARBA" id="ARBA00022552"/>
    </source>
</evidence>